<dbReference type="EMBL" id="SAWZ01000003">
    <property type="protein sequence ID" value="RXR06360.1"/>
    <property type="molecule type" value="Genomic_DNA"/>
</dbReference>
<reference evidence="4 5" key="1">
    <citation type="submission" date="2019-01" db="EMBL/GenBank/DDBJ databases">
        <title>Pseudoxanthomonas composti sp. nov., isolated from compost.</title>
        <authorList>
            <person name="Yang G."/>
        </authorList>
    </citation>
    <scope>NUCLEOTIDE SEQUENCE [LARGE SCALE GENOMIC DNA]</scope>
    <source>
        <strain evidence="4 5">GSS15</strain>
    </source>
</reference>
<accession>A0A4Q1JX55</accession>
<dbReference type="Pfam" id="PF26109">
    <property type="entry name" value="WHD_BrxR"/>
    <property type="match status" value="1"/>
</dbReference>
<feature type="domain" description="DNA-binding transcriptional repressor CapW C-terminal dimerisation" evidence="2">
    <location>
        <begin position="215"/>
        <end position="284"/>
    </location>
</feature>
<dbReference type="PROSITE" id="PS52050">
    <property type="entry name" value="WYL"/>
    <property type="match status" value="1"/>
</dbReference>
<dbReference type="Proteomes" id="UP000289784">
    <property type="component" value="Unassembled WGS sequence"/>
</dbReference>
<gene>
    <name evidence="4" type="ORF">EPA99_06820</name>
</gene>
<comment type="caution">
    <text evidence="4">The sequence shown here is derived from an EMBL/GenBank/DDBJ whole genome shotgun (WGS) entry which is preliminary data.</text>
</comment>
<name>A0A4Q1JX55_9GAMM</name>
<protein>
    <submittedName>
        <fullName evidence="4">WYL domain-containing protein</fullName>
    </submittedName>
</protein>
<dbReference type="InterPro" id="IPR059020">
    <property type="entry name" value="CapW_CTD"/>
</dbReference>
<dbReference type="Pfam" id="PF13280">
    <property type="entry name" value="WYL"/>
    <property type="match status" value="1"/>
</dbReference>
<dbReference type="RefSeq" id="WP_129470467.1">
    <property type="nucleotide sequence ID" value="NZ_SAWZ01000003.1"/>
</dbReference>
<dbReference type="PANTHER" id="PTHR34580:SF3">
    <property type="entry name" value="PROTEIN PAFB"/>
    <property type="match status" value="1"/>
</dbReference>
<dbReference type="OrthoDB" id="9807255at2"/>
<dbReference type="InterPro" id="IPR026881">
    <property type="entry name" value="WYL_dom"/>
</dbReference>
<dbReference type="PANTHER" id="PTHR34580">
    <property type="match status" value="1"/>
</dbReference>
<keyword evidence="5" id="KW-1185">Reference proteome</keyword>
<evidence type="ECO:0000259" key="2">
    <source>
        <dbReference type="Pfam" id="PF26107"/>
    </source>
</evidence>
<dbReference type="InterPro" id="IPR051534">
    <property type="entry name" value="CBASS_pafABC_assoc_protein"/>
</dbReference>
<feature type="domain" description="WYL" evidence="1">
    <location>
        <begin position="128"/>
        <end position="194"/>
    </location>
</feature>
<dbReference type="InterPro" id="IPR059019">
    <property type="entry name" value="WHD_CapW"/>
</dbReference>
<proteinExistence type="predicted"/>
<dbReference type="AlphaFoldDB" id="A0A4Q1JX55"/>
<evidence type="ECO:0000259" key="1">
    <source>
        <dbReference type="Pfam" id="PF13280"/>
    </source>
</evidence>
<evidence type="ECO:0000313" key="4">
    <source>
        <dbReference type="EMBL" id="RXR06360.1"/>
    </source>
</evidence>
<evidence type="ECO:0000259" key="3">
    <source>
        <dbReference type="Pfam" id="PF26109"/>
    </source>
</evidence>
<dbReference type="Pfam" id="PF26107">
    <property type="entry name" value="BrxR_CTD"/>
    <property type="match status" value="1"/>
</dbReference>
<sequence>MTDSAGQRRRGRWGQDRRLEFIDSRLYWNGRVNRSSLTDFFGISVPQASLDLTEYQKRAEHNTVYDRTEKAYVATPHFKPIFVDPTSGRYLAELYALTTGTIPSDISFLGEPPTTAIVKHPTRLVSPELLRSVLHAIHSGSTLEINYQSMSRPEPSLRAISPRALAYDGYRWHVRAYCHKRERFCDFVFARILEHAGPHPPQPIPEIDQEWDRILTIVIGPNPGLPPGPKKAIELDYGMVDGQLAIETRQCLSYYLLRRLGLHRSTDRLSANEQQVVLLNRDELTPFVPELAQPASDS</sequence>
<dbReference type="InterPro" id="IPR016634">
    <property type="entry name" value="CapW-like"/>
</dbReference>
<dbReference type="PIRSF" id="PIRSF015558">
    <property type="entry name" value="Txn_reg_DeoR_prd"/>
    <property type="match status" value="1"/>
</dbReference>
<organism evidence="4 5">
    <name type="scientific">Pseudoxanthomonas composti</name>
    <dbReference type="NCBI Taxonomy" id="2137479"/>
    <lineage>
        <taxon>Bacteria</taxon>
        <taxon>Pseudomonadati</taxon>
        <taxon>Pseudomonadota</taxon>
        <taxon>Gammaproteobacteria</taxon>
        <taxon>Lysobacterales</taxon>
        <taxon>Lysobacteraceae</taxon>
        <taxon>Pseudoxanthomonas</taxon>
    </lineage>
</organism>
<feature type="domain" description="DNA-binding transcriptional repressor CapW winged helix-turn-helix" evidence="3">
    <location>
        <begin position="15"/>
        <end position="94"/>
    </location>
</feature>
<evidence type="ECO:0000313" key="5">
    <source>
        <dbReference type="Proteomes" id="UP000289784"/>
    </source>
</evidence>